<gene>
    <name evidence="1" type="ORF">JOF56_006033</name>
</gene>
<dbReference type="InterPro" id="IPR023214">
    <property type="entry name" value="HAD_sf"/>
</dbReference>
<dbReference type="SUPFAM" id="SSF56784">
    <property type="entry name" value="HAD-like"/>
    <property type="match status" value="1"/>
</dbReference>
<dbReference type="Pfam" id="PF13419">
    <property type="entry name" value="HAD_2"/>
    <property type="match status" value="1"/>
</dbReference>
<proteinExistence type="predicted"/>
<protein>
    <submittedName>
        <fullName evidence="1">HAD superfamily hydrolase (TIGR01509 family)</fullName>
    </submittedName>
</protein>
<keyword evidence="1" id="KW-0378">Hydrolase</keyword>
<dbReference type="EMBL" id="JAGINW010000001">
    <property type="protein sequence ID" value="MBP2325648.1"/>
    <property type="molecule type" value="Genomic_DNA"/>
</dbReference>
<dbReference type="Gene3D" id="3.40.50.1000">
    <property type="entry name" value="HAD superfamily/HAD-like"/>
    <property type="match status" value="1"/>
</dbReference>
<dbReference type="PANTHER" id="PTHR18901">
    <property type="entry name" value="2-DEOXYGLUCOSE-6-PHOSPHATE PHOSPHATASE 2"/>
    <property type="match status" value="1"/>
</dbReference>
<dbReference type="SFLD" id="SFLDS00003">
    <property type="entry name" value="Haloacid_Dehalogenase"/>
    <property type="match status" value="1"/>
</dbReference>
<dbReference type="Proteomes" id="UP001519332">
    <property type="component" value="Unassembled WGS sequence"/>
</dbReference>
<evidence type="ECO:0000313" key="1">
    <source>
        <dbReference type="EMBL" id="MBP2325648.1"/>
    </source>
</evidence>
<sequence length="219" mass="23374">MSRVPEAVLWDMDGTLVDSEKLWDIGLRELAEQLGGELDARTRDAVVGSNMDNTMLEIFTSLGLDPEPAAMEKAATWLTERTASLFRNGLPWRPGAREALESLQAHDVPMALVTSTERALTELALESIGRAFFSATICGDEVDGRNKPHPAPYLMAADLLGVPATRCVAVEDSLLGMQSAVAAGCTVLVVPAEVPIPPGEGWTVRESLVGVDAYTLGAL</sequence>
<dbReference type="InterPro" id="IPR041492">
    <property type="entry name" value="HAD_2"/>
</dbReference>
<dbReference type="GO" id="GO:0016787">
    <property type="term" value="F:hydrolase activity"/>
    <property type="evidence" value="ECO:0007669"/>
    <property type="project" value="UniProtKB-KW"/>
</dbReference>
<keyword evidence="2" id="KW-1185">Reference proteome</keyword>
<accession>A0ABS4TML5</accession>
<dbReference type="CDD" id="cd07505">
    <property type="entry name" value="HAD_BPGM-like"/>
    <property type="match status" value="1"/>
</dbReference>
<evidence type="ECO:0000313" key="2">
    <source>
        <dbReference type="Proteomes" id="UP001519332"/>
    </source>
</evidence>
<dbReference type="SFLD" id="SFLDG01129">
    <property type="entry name" value="C1.5:_HAD__Beta-PGM__Phosphata"/>
    <property type="match status" value="1"/>
</dbReference>
<comment type="caution">
    <text evidence="1">The sequence shown here is derived from an EMBL/GenBank/DDBJ whole genome shotgun (WGS) entry which is preliminary data.</text>
</comment>
<dbReference type="Gene3D" id="1.10.150.240">
    <property type="entry name" value="Putative phosphatase, domain 2"/>
    <property type="match status" value="1"/>
</dbReference>
<dbReference type="NCBIfam" id="TIGR01509">
    <property type="entry name" value="HAD-SF-IA-v3"/>
    <property type="match status" value="1"/>
</dbReference>
<organism evidence="1 2">
    <name type="scientific">Kibdelosporangium banguiense</name>
    <dbReference type="NCBI Taxonomy" id="1365924"/>
    <lineage>
        <taxon>Bacteria</taxon>
        <taxon>Bacillati</taxon>
        <taxon>Actinomycetota</taxon>
        <taxon>Actinomycetes</taxon>
        <taxon>Pseudonocardiales</taxon>
        <taxon>Pseudonocardiaceae</taxon>
        <taxon>Kibdelosporangium</taxon>
    </lineage>
</organism>
<dbReference type="InterPro" id="IPR036412">
    <property type="entry name" value="HAD-like_sf"/>
</dbReference>
<dbReference type="PANTHER" id="PTHR18901:SF38">
    <property type="entry name" value="PSEUDOURIDINE-5'-PHOSPHATASE"/>
    <property type="match status" value="1"/>
</dbReference>
<reference evidence="1 2" key="1">
    <citation type="submission" date="2021-03" db="EMBL/GenBank/DDBJ databases">
        <title>Sequencing the genomes of 1000 actinobacteria strains.</title>
        <authorList>
            <person name="Klenk H.-P."/>
        </authorList>
    </citation>
    <scope>NUCLEOTIDE SEQUENCE [LARGE SCALE GENOMIC DNA]</scope>
    <source>
        <strain evidence="1 2">DSM 46670</strain>
    </source>
</reference>
<dbReference type="InterPro" id="IPR023198">
    <property type="entry name" value="PGP-like_dom2"/>
</dbReference>
<name>A0ABS4TML5_9PSEU</name>
<dbReference type="InterPro" id="IPR006439">
    <property type="entry name" value="HAD-SF_hydro_IA"/>
</dbReference>